<name>A0A162K940_9BACL</name>
<sequence length="161" mass="18951">MQQNMFQGSKFKIKYPSMVGPIISLIILSIMHMPMVVLLIKGDNVPWILFFIECALVLFLIIWPLFMFFRVRAFIKPSILHISPESLFINGRTVEANQIKIVMVMGYFKPIVGIKPINKKYVPTHLCFRFLEDEDKGMKEFKSWAELNQIPFVHKRFGRWI</sequence>
<accession>A0A162K940</accession>
<reference evidence="2 3" key="1">
    <citation type="submission" date="2016-03" db="EMBL/GenBank/DDBJ databases">
        <title>Draft genome sequence of Paenibacillus glacialis DSM 22343.</title>
        <authorList>
            <person name="Shin S.-K."/>
            <person name="Yi H."/>
        </authorList>
    </citation>
    <scope>NUCLEOTIDE SEQUENCE [LARGE SCALE GENOMIC DNA]</scope>
    <source>
        <strain evidence="2 3">DSM 22343</strain>
    </source>
</reference>
<dbReference type="AlphaFoldDB" id="A0A162K940"/>
<dbReference type="Proteomes" id="UP000076967">
    <property type="component" value="Unassembled WGS sequence"/>
</dbReference>
<protein>
    <submittedName>
        <fullName evidence="2">Uncharacterized protein</fullName>
    </submittedName>
</protein>
<dbReference type="EMBL" id="LVJH01000021">
    <property type="protein sequence ID" value="OAB42418.1"/>
    <property type="molecule type" value="Genomic_DNA"/>
</dbReference>
<keyword evidence="1" id="KW-0472">Membrane</keyword>
<evidence type="ECO:0000256" key="1">
    <source>
        <dbReference type="SAM" id="Phobius"/>
    </source>
</evidence>
<keyword evidence="3" id="KW-1185">Reference proteome</keyword>
<proteinExistence type="predicted"/>
<feature type="transmembrane region" description="Helical" evidence="1">
    <location>
        <begin position="21"/>
        <end position="40"/>
    </location>
</feature>
<keyword evidence="1" id="KW-1133">Transmembrane helix</keyword>
<dbReference type="RefSeq" id="WP_068533035.1">
    <property type="nucleotide sequence ID" value="NZ_LVJH01000021.1"/>
</dbReference>
<comment type="caution">
    <text evidence="2">The sequence shown here is derived from an EMBL/GenBank/DDBJ whole genome shotgun (WGS) entry which is preliminary data.</text>
</comment>
<feature type="transmembrane region" description="Helical" evidence="1">
    <location>
        <begin position="46"/>
        <end position="69"/>
    </location>
</feature>
<evidence type="ECO:0000313" key="3">
    <source>
        <dbReference type="Proteomes" id="UP000076967"/>
    </source>
</evidence>
<dbReference type="OrthoDB" id="2666190at2"/>
<organism evidence="2 3">
    <name type="scientific">Paenibacillus glacialis</name>
    <dbReference type="NCBI Taxonomy" id="494026"/>
    <lineage>
        <taxon>Bacteria</taxon>
        <taxon>Bacillati</taxon>
        <taxon>Bacillota</taxon>
        <taxon>Bacilli</taxon>
        <taxon>Bacillales</taxon>
        <taxon>Paenibacillaceae</taxon>
        <taxon>Paenibacillus</taxon>
    </lineage>
</organism>
<gene>
    <name evidence="2" type="ORF">PGLA_12150</name>
</gene>
<evidence type="ECO:0000313" key="2">
    <source>
        <dbReference type="EMBL" id="OAB42418.1"/>
    </source>
</evidence>
<keyword evidence="1" id="KW-0812">Transmembrane</keyword>